<keyword evidence="1" id="KW-0820">tRNA-binding</keyword>
<dbReference type="PANTHER" id="PTHR42907">
    <property type="entry name" value="FMN-LINKED OXIDOREDUCTASES SUPERFAMILY PROTEIN"/>
    <property type="match status" value="1"/>
</dbReference>
<dbReference type="InterPro" id="IPR035587">
    <property type="entry name" value="DUS-like_FMN-bd"/>
</dbReference>
<feature type="domain" description="DUS-like FMN-binding" evidence="4">
    <location>
        <begin position="28"/>
        <end position="191"/>
    </location>
</feature>
<evidence type="ECO:0000259" key="4">
    <source>
        <dbReference type="Pfam" id="PF01207"/>
    </source>
</evidence>
<proteinExistence type="predicted"/>
<keyword evidence="3" id="KW-0694">RNA-binding</keyword>
<evidence type="ECO:0000313" key="5">
    <source>
        <dbReference type="EMBL" id="KAK6590866.1"/>
    </source>
</evidence>
<dbReference type="InterPro" id="IPR004653">
    <property type="entry name" value="DusA"/>
</dbReference>
<dbReference type="EMBL" id="JAWDEY010000002">
    <property type="protein sequence ID" value="KAK6590866.1"/>
    <property type="molecule type" value="Genomic_DNA"/>
</dbReference>
<name>A0AAV9YAZ3_9CRYT</name>
<dbReference type="Gene3D" id="1.20.120.1460">
    <property type="match status" value="1"/>
</dbReference>
<feature type="domain" description="DUS-like FMN-binding" evidence="4">
    <location>
        <begin position="225"/>
        <end position="286"/>
    </location>
</feature>
<dbReference type="InterPro" id="IPR013785">
    <property type="entry name" value="Aldolase_TIM"/>
</dbReference>
<keyword evidence="2" id="KW-0521">NADP</keyword>
<evidence type="ECO:0000256" key="3">
    <source>
        <dbReference type="ARBA" id="ARBA00022884"/>
    </source>
</evidence>
<dbReference type="Proteomes" id="UP001311799">
    <property type="component" value="Unassembled WGS sequence"/>
</dbReference>
<dbReference type="Gene3D" id="3.20.20.70">
    <property type="entry name" value="Aldolase class I"/>
    <property type="match status" value="1"/>
</dbReference>
<evidence type="ECO:0000313" key="6">
    <source>
        <dbReference type="Proteomes" id="UP001311799"/>
    </source>
</evidence>
<evidence type="ECO:0000256" key="2">
    <source>
        <dbReference type="ARBA" id="ARBA00022857"/>
    </source>
</evidence>
<reference evidence="5 6" key="1">
    <citation type="submission" date="2023-10" db="EMBL/GenBank/DDBJ databases">
        <title>Comparative genomics analysis reveals potential genetic determinants of host preference in Cryptosporidium xiaoi.</title>
        <authorList>
            <person name="Xiao L."/>
            <person name="Li J."/>
        </authorList>
    </citation>
    <scope>NUCLEOTIDE SEQUENCE [LARGE SCALE GENOMIC DNA]</scope>
    <source>
        <strain evidence="5 6">52996</strain>
    </source>
</reference>
<sequence>MEENDELGNANYSDDSVLDNLDGCIISVAPMLDVTNIHFRTLCRIISKYTELWTEMIVSDTIIHCYKDESRRNLLEDVYLRTNDYENPLVLQLGGSDPEKIKNSILIAHKYGFKKYNINVGCPSTKVASDGNFGASLFKYPFRVARIVNEANLTLMKLGINTKLSIKTRIGVDEFDSYKHLFNFISIVSGKNMSNLKKNEFLNIFPDDIYNDNELINYDDNNYLGADSFIIHSRKAWLNGINPSKNRRIPKLNYSWVYRLTVDFPELNFYLNGGISSINQAISILNGSWFINGSEYTNIDNNDYNSNHKIDINKKIKLEYDNNKGQSTSDCNFVDDDLENNYYRIKIKKLINERKWNKIKGVMIGREVMNNPFITLSNVDKLIYNKNVDDYITRGYVLNKYIDYLKEIKPKNKDNVFTIGELNVYLKPVFGIFYGLSGTKRWRKILNDNIQNVKLEVNKYKKPHHILEESIELFKKDYSSLLDIPSSEYLN</sequence>
<protein>
    <recommendedName>
        <fullName evidence="4">DUS-like FMN-binding domain-containing protein</fullName>
    </recommendedName>
</protein>
<organism evidence="5 6">
    <name type="scientific">Cryptosporidium xiaoi</name>
    <dbReference type="NCBI Taxonomy" id="659607"/>
    <lineage>
        <taxon>Eukaryota</taxon>
        <taxon>Sar</taxon>
        <taxon>Alveolata</taxon>
        <taxon>Apicomplexa</taxon>
        <taxon>Conoidasida</taxon>
        <taxon>Coccidia</taxon>
        <taxon>Eucoccidiorida</taxon>
        <taxon>Eimeriorina</taxon>
        <taxon>Cryptosporidiidae</taxon>
        <taxon>Cryptosporidium</taxon>
    </lineage>
</organism>
<gene>
    <name evidence="5" type="ORF">RS030_111879</name>
</gene>
<dbReference type="GO" id="GO:0000049">
    <property type="term" value="F:tRNA binding"/>
    <property type="evidence" value="ECO:0007669"/>
    <property type="project" value="UniProtKB-KW"/>
</dbReference>
<dbReference type="AlphaFoldDB" id="A0AAV9YAZ3"/>
<dbReference type="PANTHER" id="PTHR42907:SF1">
    <property type="entry name" value="FMN-LINKED OXIDOREDUCTASES SUPERFAMILY PROTEIN"/>
    <property type="match status" value="1"/>
</dbReference>
<comment type="caution">
    <text evidence="5">The sequence shown here is derived from an EMBL/GenBank/DDBJ whole genome shotgun (WGS) entry which is preliminary data.</text>
</comment>
<accession>A0AAV9YAZ3</accession>
<dbReference type="CDD" id="cd02801">
    <property type="entry name" value="DUS_like_FMN"/>
    <property type="match status" value="1"/>
</dbReference>
<dbReference type="Pfam" id="PF01207">
    <property type="entry name" value="Dus"/>
    <property type="match status" value="2"/>
</dbReference>
<dbReference type="SUPFAM" id="SSF51395">
    <property type="entry name" value="FMN-linked oxidoreductases"/>
    <property type="match status" value="1"/>
</dbReference>
<dbReference type="GO" id="GO:0017150">
    <property type="term" value="F:tRNA dihydrouridine synthase activity"/>
    <property type="evidence" value="ECO:0007669"/>
    <property type="project" value="InterPro"/>
</dbReference>
<keyword evidence="6" id="KW-1185">Reference proteome</keyword>
<evidence type="ECO:0000256" key="1">
    <source>
        <dbReference type="ARBA" id="ARBA00022555"/>
    </source>
</evidence>